<dbReference type="RefSeq" id="WP_229734800.1">
    <property type="nucleotide sequence ID" value="NZ_BAABKH010000010.1"/>
</dbReference>
<accession>A0A917F334</accession>
<dbReference type="CDD" id="cd00146">
    <property type="entry name" value="PKD"/>
    <property type="match status" value="1"/>
</dbReference>
<dbReference type="Gene3D" id="2.60.120.200">
    <property type="match status" value="1"/>
</dbReference>
<dbReference type="PANTHER" id="PTHR32401:SF48">
    <property type="entry name" value="LEGUME LECTIN DOMAIN-CONTAINING PROTEIN"/>
    <property type="match status" value="1"/>
</dbReference>
<keyword evidence="4" id="KW-1185">Reference proteome</keyword>
<evidence type="ECO:0000313" key="4">
    <source>
        <dbReference type="Proteomes" id="UP000605670"/>
    </source>
</evidence>
<dbReference type="Pfam" id="PF00139">
    <property type="entry name" value="Lectin_legB"/>
    <property type="match status" value="1"/>
</dbReference>
<feature type="chain" id="PRO_5037433156" description="PKD domain-containing protein" evidence="1">
    <location>
        <begin position="43"/>
        <end position="580"/>
    </location>
</feature>
<dbReference type="GO" id="GO:0030246">
    <property type="term" value="F:carbohydrate binding"/>
    <property type="evidence" value="ECO:0007669"/>
    <property type="project" value="InterPro"/>
</dbReference>
<dbReference type="SUPFAM" id="SSF49899">
    <property type="entry name" value="Concanavalin A-like lectins/glucanases"/>
    <property type="match status" value="1"/>
</dbReference>
<dbReference type="InterPro" id="IPR013320">
    <property type="entry name" value="ConA-like_dom_sf"/>
</dbReference>
<dbReference type="InterPro" id="IPR056573">
    <property type="entry name" value="Lectin_L-type_dom"/>
</dbReference>
<evidence type="ECO:0000256" key="1">
    <source>
        <dbReference type="SAM" id="SignalP"/>
    </source>
</evidence>
<dbReference type="Gene3D" id="2.60.40.10">
    <property type="entry name" value="Immunoglobulins"/>
    <property type="match status" value="2"/>
</dbReference>
<comment type="caution">
    <text evidence="3">The sequence shown here is derived from an EMBL/GenBank/DDBJ whole genome shotgun (WGS) entry which is preliminary data.</text>
</comment>
<proteinExistence type="predicted"/>
<reference evidence="3" key="1">
    <citation type="journal article" date="2014" name="Int. J. Syst. Evol. Microbiol.">
        <title>Complete genome sequence of Corynebacterium casei LMG S-19264T (=DSM 44701T), isolated from a smear-ripened cheese.</title>
        <authorList>
            <consortium name="US DOE Joint Genome Institute (JGI-PGF)"/>
            <person name="Walter F."/>
            <person name="Albersmeier A."/>
            <person name="Kalinowski J."/>
            <person name="Ruckert C."/>
        </authorList>
    </citation>
    <scope>NUCLEOTIDE SEQUENCE</scope>
    <source>
        <strain evidence="3">CGMCC 1.12160</strain>
    </source>
</reference>
<dbReference type="Proteomes" id="UP000605670">
    <property type="component" value="Unassembled WGS sequence"/>
</dbReference>
<dbReference type="Pfam" id="PF18911">
    <property type="entry name" value="PKD_4"/>
    <property type="match status" value="1"/>
</dbReference>
<evidence type="ECO:0000313" key="3">
    <source>
        <dbReference type="EMBL" id="GGF40129.1"/>
    </source>
</evidence>
<gene>
    <name evidence="3" type="ORF">GCM10011366_04700</name>
</gene>
<dbReference type="InterPro" id="IPR001220">
    <property type="entry name" value="Legume_lectin_dom"/>
</dbReference>
<dbReference type="SMART" id="SM00089">
    <property type="entry name" value="PKD"/>
    <property type="match status" value="2"/>
</dbReference>
<dbReference type="InterPro" id="IPR022409">
    <property type="entry name" value="PKD/Chitinase_dom"/>
</dbReference>
<feature type="domain" description="PKD" evidence="2">
    <location>
        <begin position="387"/>
        <end position="457"/>
    </location>
</feature>
<evidence type="ECO:0000259" key="2">
    <source>
        <dbReference type="PROSITE" id="PS50093"/>
    </source>
</evidence>
<dbReference type="PANTHER" id="PTHR32401">
    <property type="entry name" value="CONCANAVALIN A-LIKE LECTIN FAMILY PROTEIN"/>
    <property type="match status" value="1"/>
</dbReference>
<dbReference type="AlphaFoldDB" id="A0A917F334"/>
<dbReference type="GO" id="GO:0005975">
    <property type="term" value="P:carbohydrate metabolic process"/>
    <property type="evidence" value="ECO:0007669"/>
    <property type="project" value="UniProtKB-ARBA"/>
</dbReference>
<reference evidence="3" key="2">
    <citation type="submission" date="2020-09" db="EMBL/GenBank/DDBJ databases">
        <authorList>
            <person name="Sun Q."/>
            <person name="Zhou Y."/>
        </authorList>
    </citation>
    <scope>NUCLEOTIDE SEQUENCE</scope>
    <source>
        <strain evidence="3">CGMCC 1.12160</strain>
    </source>
</reference>
<keyword evidence="1" id="KW-0732">Signal</keyword>
<organism evidence="3 4">
    <name type="scientific">Ornithinimicrobium tianjinense</name>
    <dbReference type="NCBI Taxonomy" id="1195761"/>
    <lineage>
        <taxon>Bacteria</taxon>
        <taxon>Bacillati</taxon>
        <taxon>Actinomycetota</taxon>
        <taxon>Actinomycetes</taxon>
        <taxon>Micrococcales</taxon>
        <taxon>Ornithinimicrobiaceae</taxon>
        <taxon>Ornithinimicrobium</taxon>
    </lineage>
</organism>
<dbReference type="CDD" id="cd01951">
    <property type="entry name" value="lectin_L-type"/>
    <property type="match status" value="1"/>
</dbReference>
<sequence length="580" mass="58589">MKLQPSRAVATQGHVRPLLGSMGASALVVASLVALPAISAQAVDPVCSTTTYTTFDTPLPADVTLNGNAAIAGPVGAKVLRVTPSALSQAGSAFTTNKVSFANDGSFSTFFTFTFTAQQAGGADGLVFTVQNDANTAGGPGGGIGYLGITPSVGVEFDNWYNQGIDPFSSNHVGINLNGSVVSNPVTGSPVPLDNPSALHRAWIDYNGATDQLEVRLADSDTRPATALLTKMVDLPAILGGSGAPVTDAFVGFTSGTGAAAANHDVHSWTLNNCYQPIDTPPTVDAGGPYTGDEGSPVTIAGSVVDDGTATARWSYAVDSADTGASCAFTPATSATTSVTCTDDGTYTLTLTGDDGTAAVSDTATLTVANVAPVVASVVPTFTDACTVSATASFSDAGSKDTHTASLDWGDGSSGAATVSASTASGSHTYAAAGTYVLTATVWDDEGAHGTAGASVTTKNAGSAFGAPLSPEGSVFRLGSTVPLKLTITDCSGHVVTTLSPTVTLEKVDSHPDGTVNVTSVEEVPTNGKVMLWNGEHYHYTLSTKRSEFLGGAALTAGSYRVTVSDPTLFSPATIEFHLR</sequence>
<dbReference type="InterPro" id="IPR000601">
    <property type="entry name" value="PKD_dom"/>
</dbReference>
<dbReference type="EMBL" id="BMEM01000001">
    <property type="protein sequence ID" value="GGF40129.1"/>
    <property type="molecule type" value="Genomic_DNA"/>
</dbReference>
<dbReference type="InterPro" id="IPR035986">
    <property type="entry name" value="PKD_dom_sf"/>
</dbReference>
<dbReference type="InterPro" id="IPR013783">
    <property type="entry name" value="Ig-like_fold"/>
</dbReference>
<feature type="signal peptide" evidence="1">
    <location>
        <begin position="1"/>
        <end position="42"/>
    </location>
</feature>
<dbReference type="PROSITE" id="PS50093">
    <property type="entry name" value="PKD"/>
    <property type="match status" value="1"/>
</dbReference>
<protein>
    <recommendedName>
        <fullName evidence="2">PKD domain-containing protein</fullName>
    </recommendedName>
</protein>
<dbReference type="InterPro" id="IPR050258">
    <property type="entry name" value="Leguminous_Lectin"/>
</dbReference>
<dbReference type="SUPFAM" id="SSF49299">
    <property type="entry name" value="PKD domain"/>
    <property type="match status" value="1"/>
</dbReference>
<name>A0A917F334_9MICO</name>